<evidence type="ECO:0000256" key="4">
    <source>
        <dbReference type="ARBA" id="ARBA00022898"/>
    </source>
</evidence>
<organism evidence="6 7">
    <name type="scientific">Gemelliphila asaccharolytica</name>
    <dbReference type="NCBI Taxonomy" id="502393"/>
    <lineage>
        <taxon>Bacteria</taxon>
        <taxon>Bacillati</taxon>
        <taxon>Bacillota</taxon>
        <taxon>Bacilli</taxon>
        <taxon>Bacillales</taxon>
        <taxon>Gemellaceae</taxon>
        <taxon>Gemelliphila</taxon>
    </lineage>
</organism>
<dbReference type="SUPFAM" id="SSF53383">
    <property type="entry name" value="PLP-dependent transferases"/>
    <property type="match status" value="1"/>
</dbReference>
<dbReference type="InterPro" id="IPR000182">
    <property type="entry name" value="GNAT_dom"/>
</dbReference>
<dbReference type="Gene3D" id="3.40.640.10">
    <property type="entry name" value="Type I PLP-dependent aspartate aminotransferase-like (Major domain)"/>
    <property type="match status" value="1"/>
</dbReference>
<dbReference type="SUPFAM" id="SSF55729">
    <property type="entry name" value="Acyl-CoA N-acyltransferases (Nat)"/>
    <property type="match status" value="1"/>
</dbReference>
<dbReference type="PANTHER" id="PTHR42778">
    <property type="entry name" value="2-AMINOETHYLPHOSPHONATE--PYRUVATE TRANSAMINASE"/>
    <property type="match status" value="1"/>
</dbReference>
<reference evidence="6 7" key="1">
    <citation type="submission" date="2016-01" db="EMBL/GenBank/DDBJ databases">
        <authorList>
            <person name="Mitreva M."/>
            <person name="Pepin K.H."/>
            <person name="Mihindukulasuriya K.A."/>
            <person name="Fulton R."/>
            <person name="Fronick C."/>
            <person name="O'Laughlin M."/>
            <person name="Miner T."/>
            <person name="Herter B."/>
            <person name="Rosa B.A."/>
            <person name="Cordes M."/>
            <person name="Tomlinson C."/>
            <person name="Wollam A."/>
            <person name="Palsikar V.B."/>
            <person name="Mardis E.R."/>
            <person name="Wilson R.K."/>
        </authorList>
    </citation>
    <scope>NUCLEOTIDE SEQUENCE [LARGE SCALE GENOMIC DNA]</scope>
    <source>
        <strain evidence="6 7">KA00071</strain>
    </source>
</reference>
<dbReference type="InterPro" id="IPR015421">
    <property type="entry name" value="PyrdxlP-dep_Trfase_major"/>
</dbReference>
<keyword evidence="4" id="KW-0663">Pyridoxal phosphate</keyword>
<keyword evidence="2 6" id="KW-0032">Aminotransferase</keyword>
<evidence type="ECO:0000313" key="7">
    <source>
        <dbReference type="Proteomes" id="UP000070467"/>
    </source>
</evidence>
<dbReference type="InterPro" id="IPR015422">
    <property type="entry name" value="PyrdxlP-dep_Trfase_small"/>
</dbReference>
<evidence type="ECO:0000313" key="6">
    <source>
        <dbReference type="EMBL" id="KXB58539.1"/>
    </source>
</evidence>
<feature type="domain" description="N-acetyltransferase" evidence="5">
    <location>
        <begin position="14"/>
        <end position="178"/>
    </location>
</feature>
<evidence type="ECO:0000256" key="2">
    <source>
        <dbReference type="ARBA" id="ARBA00022576"/>
    </source>
</evidence>
<evidence type="ECO:0000256" key="1">
    <source>
        <dbReference type="ARBA" id="ARBA00001933"/>
    </source>
</evidence>
<keyword evidence="7" id="KW-1185">Reference proteome</keyword>
<accession>A0ABR5TMI3</accession>
<protein>
    <submittedName>
        <fullName evidence="6">Aminotransferase, class V</fullName>
    </submittedName>
</protein>
<proteinExistence type="predicted"/>
<dbReference type="Gene3D" id="3.40.630.30">
    <property type="match status" value="1"/>
</dbReference>
<dbReference type="Pfam" id="PF00266">
    <property type="entry name" value="Aminotran_5"/>
    <property type="match status" value="1"/>
</dbReference>
<comment type="caution">
    <text evidence="6">The sequence shown here is derived from an EMBL/GenBank/DDBJ whole genome shotgun (WGS) entry which is preliminary data.</text>
</comment>
<dbReference type="Proteomes" id="UP000070467">
    <property type="component" value="Unassembled WGS sequence"/>
</dbReference>
<evidence type="ECO:0000259" key="5">
    <source>
        <dbReference type="PROSITE" id="PS51186"/>
    </source>
</evidence>
<dbReference type="PANTHER" id="PTHR42778:SF1">
    <property type="entry name" value="2-AMINOETHYLPHOSPHONATE--PYRUVATE TRANSAMINASE"/>
    <property type="match status" value="1"/>
</dbReference>
<dbReference type="Pfam" id="PF13444">
    <property type="entry name" value="Acetyltransf_5"/>
    <property type="match status" value="1"/>
</dbReference>
<comment type="cofactor">
    <cofactor evidence="1">
        <name>pyridoxal 5'-phosphate</name>
        <dbReference type="ChEBI" id="CHEBI:597326"/>
    </cofactor>
</comment>
<name>A0ABR5TMI3_9BACL</name>
<dbReference type="PROSITE" id="PS51186">
    <property type="entry name" value="GNAT"/>
    <property type="match status" value="1"/>
</dbReference>
<dbReference type="InterPro" id="IPR000192">
    <property type="entry name" value="Aminotrans_V_dom"/>
</dbReference>
<gene>
    <name evidence="6" type="ORF">HMPREF1871_00303</name>
</gene>
<keyword evidence="3" id="KW-0808">Transferase</keyword>
<dbReference type="Gene3D" id="3.90.1150.10">
    <property type="entry name" value="Aspartate Aminotransferase, domain 1"/>
    <property type="match status" value="1"/>
</dbReference>
<dbReference type="InterPro" id="IPR016181">
    <property type="entry name" value="Acyl_CoA_acyltransferase"/>
</dbReference>
<evidence type="ECO:0000256" key="3">
    <source>
        <dbReference type="ARBA" id="ARBA00022679"/>
    </source>
</evidence>
<dbReference type="EMBL" id="LSDB01000008">
    <property type="protein sequence ID" value="KXB58539.1"/>
    <property type="molecule type" value="Genomic_DNA"/>
</dbReference>
<dbReference type="GO" id="GO:0008483">
    <property type="term" value="F:transaminase activity"/>
    <property type="evidence" value="ECO:0007669"/>
    <property type="project" value="UniProtKB-KW"/>
</dbReference>
<dbReference type="InterPro" id="IPR015424">
    <property type="entry name" value="PyrdxlP-dep_Trfase"/>
</dbReference>
<sequence length="538" mass="61642">MISKFINEEIGEKMIFKIANTEEEFNQIFKLNYKTFVDEIPQHEKNEKEILIDKFHKDNIYIIAKNKKDVVAMVSLCDKRPFSLDDKIGGIEKNYKGVFKNPIEIRLLSVKKEYRKSKVLLELLKRVYSYTIQNSYDIVFISGITKQEKLYNHIGFKRFYKNVGTKDAQYIPMFLKLNDETNEVFKNFNSGKIINYIPGPVDLSQRVIEKLHKKLYSHRSKQFVNLTLQTIDKLKKLLNVTDVTILHGSGTLANESILAQLSSKELNKGLILSNGEFGNRIIRQAKRHNLNFDTYVVDYSKSFDIDAIELLFSKNNYDFIYLVHHETSVGIINNLEKITNIAKKYSAIVAVDAISAVGGIKYDYSNVDYVACSSGKGLGSVAGLAIVGSNIKLVDVPKESIYLNLKYANENNSIPFTQPSLLMEALNEALNSFENDDIYNKILEKSSYMKEKINKINLDVLDVKQSEQSPIIMTIKIPNDISSKTLGDSLAINNILVHYNSKYLVEKNLIQFSFINKYTNLEEIDFTVDMIKYMLGDE</sequence>